<organism evidence="1 2">
    <name type="scientific">Coniosporium tulheliwenetii</name>
    <dbReference type="NCBI Taxonomy" id="3383036"/>
    <lineage>
        <taxon>Eukaryota</taxon>
        <taxon>Fungi</taxon>
        <taxon>Dikarya</taxon>
        <taxon>Ascomycota</taxon>
        <taxon>Pezizomycotina</taxon>
        <taxon>Dothideomycetes</taxon>
        <taxon>Dothideomycetes incertae sedis</taxon>
        <taxon>Coniosporium</taxon>
    </lineage>
</organism>
<gene>
    <name evidence="1" type="ORF">H2199_009201</name>
</gene>
<comment type="caution">
    <text evidence="1">The sequence shown here is derived from an EMBL/GenBank/DDBJ whole genome shotgun (WGS) entry which is preliminary data.</text>
</comment>
<sequence>MHSMSQSRLSHANKGDINADQSSAHLDAIIARGPSFCHSLLDFRAGDAETGNGARMSDAAVNRFAKACPNLVHVSLDGAIHLTDESLLAFFTNCPNLRYIQFSGNDKVAGKLRGSALDALKEKPDVGKKLVKLRLTDQVEFDKTFKATVKALSAARKRLAIEVGNTHERHGDVNTWLGGKEKHGYQAFDGPGGFDSYGGFGAPF</sequence>
<name>A0ACC2YFD2_9PEZI</name>
<protein>
    <submittedName>
        <fullName evidence="1">Uncharacterized protein</fullName>
    </submittedName>
</protein>
<accession>A0ACC2YFD2</accession>
<proteinExistence type="predicted"/>
<dbReference type="EMBL" id="JAPDRP010000040">
    <property type="protein sequence ID" value="KAJ9633910.1"/>
    <property type="molecule type" value="Genomic_DNA"/>
</dbReference>
<evidence type="ECO:0000313" key="2">
    <source>
        <dbReference type="Proteomes" id="UP001172680"/>
    </source>
</evidence>
<dbReference type="Proteomes" id="UP001172680">
    <property type="component" value="Unassembled WGS sequence"/>
</dbReference>
<keyword evidence="2" id="KW-1185">Reference proteome</keyword>
<evidence type="ECO:0000313" key="1">
    <source>
        <dbReference type="EMBL" id="KAJ9633910.1"/>
    </source>
</evidence>
<reference evidence="1" key="1">
    <citation type="submission" date="2022-10" db="EMBL/GenBank/DDBJ databases">
        <title>Culturing micro-colonial fungi from biological soil crusts in the Mojave desert and describing Neophaeococcomyces mojavensis, and introducing the new genera and species Taxawa tesnikishii.</title>
        <authorList>
            <person name="Kurbessoian T."/>
            <person name="Stajich J.E."/>
        </authorList>
    </citation>
    <scope>NUCLEOTIDE SEQUENCE</scope>
    <source>
        <strain evidence="1">JES_115</strain>
    </source>
</reference>